<gene>
    <name evidence="1" type="ORF">CQZ99_19760</name>
</gene>
<proteinExistence type="predicted"/>
<dbReference type="AlphaFoldDB" id="A0A2S9EGQ2"/>
<comment type="caution">
    <text evidence="1">The sequence shown here is derived from an EMBL/GenBank/DDBJ whole genome shotgun (WGS) entry which is preliminary data.</text>
</comment>
<dbReference type="RefSeq" id="WP_105698328.1">
    <property type="nucleotide sequence ID" value="NZ_CP159260.1"/>
</dbReference>
<dbReference type="Proteomes" id="UP000238045">
    <property type="component" value="Unassembled WGS sequence"/>
</dbReference>
<keyword evidence="2" id="KW-1185">Reference proteome</keyword>
<evidence type="ECO:0000313" key="1">
    <source>
        <dbReference type="EMBL" id="PRC14328.1"/>
    </source>
</evidence>
<accession>A0A2S9EGQ2</accession>
<name>A0A2S9EGQ2_9PSED</name>
<protein>
    <submittedName>
        <fullName evidence="1">Uncharacterized protein</fullName>
    </submittedName>
</protein>
<reference evidence="1 2" key="1">
    <citation type="submission" date="2017-09" db="EMBL/GenBank/DDBJ databases">
        <title>Genomic, metabolic, and phenotypic characteristics of bacterial isolates from the natural microbiome of the model nematode Caenorhabditis elegans.</title>
        <authorList>
            <person name="Zimmermann J."/>
            <person name="Obeng N."/>
            <person name="Yang W."/>
            <person name="Obeng O."/>
            <person name="Kissoyan K."/>
            <person name="Pees B."/>
            <person name="Dirksen P."/>
            <person name="Hoppner M."/>
            <person name="Franke A."/>
            <person name="Rosenstiel P."/>
            <person name="Leippe M."/>
            <person name="Dierking K."/>
            <person name="Kaleta C."/>
            <person name="Schulenburg H."/>
        </authorList>
    </citation>
    <scope>NUCLEOTIDE SEQUENCE [LARGE SCALE GENOMIC DNA]</scope>
    <source>
        <strain evidence="1 2">MYb117</strain>
    </source>
</reference>
<dbReference type="EMBL" id="PCQL01000023">
    <property type="protein sequence ID" value="PRC14328.1"/>
    <property type="molecule type" value="Genomic_DNA"/>
</dbReference>
<evidence type="ECO:0000313" key="2">
    <source>
        <dbReference type="Proteomes" id="UP000238045"/>
    </source>
</evidence>
<organism evidence="1 2">
    <name type="scientific">Pseudomonas poae</name>
    <dbReference type="NCBI Taxonomy" id="200451"/>
    <lineage>
        <taxon>Bacteria</taxon>
        <taxon>Pseudomonadati</taxon>
        <taxon>Pseudomonadota</taxon>
        <taxon>Gammaproteobacteria</taxon>
        <taxon>Pseudomonadales</taxon>
        <taxon>Pseudomonadaceae</taxon>
        <taxon>Pseudomonas</taxon>
    </lineage>
</organism>
<sequence>MKNDLTDGQLDPTTYSPVASAFTSATPNELKVFFDAFMLNKPYCLDELIQSVWQTLGYEQWGADFSPESLDALGEWFAARIRDRAQSSSAVETGSEEVVSLAVAVGMYYGEVAVRNTPPLGWHALNGSKWQADYGQPVVSSAGNLPTNPVRVAQAFASGIADGSKAAGRLRQTYDYWMQLIKGIS</sequence>